<evidence type="ECO:0000313" key="2">
    <source>
        <dbReference type="Proteomes" id="UP000827092"/>
    </source>
</evidence>
<protein>
    <submittedName>
        <fullName evidence="1">Uncharacterized protein</fullName>
    </submittedName>
</protein>
<accession>A0AAV6V2X8</accession>
<reference evidence="1 2" key="1">
    <citation type="journal article" date="2022" name="Nat. Ecol. Evol.">
        <title>A masculinizing supergene underlies an exaggerated male reproductive morph in a spider.</title>
        <authorList>
            <person name="Hendrickx F."/>
            <person name="De Corte Z."/>
            <person name="Sonet G."/>
            <person name="Van Belleghem S.M."/>
            <person name="Kostlbacher S."/>
            <person name="Vangestel C."/>
        </authorList>
    </citation>
    <scope>NUCLEOTIDE SEQUENCE [LARGE SCALE GENOMIC DNA]</scope>
    <source>
        <strain evidence="1">W744_W776</strain>
    </source>
</reference>
<dbReference type="AlphaFoldDB" id="A0AAV6V2X8"/>
<name>A0AAV6V2X8_9ARAC</name>
<keyword evidence="2" id="KW-1185">Reference proteome</keyword>
<organism evidence="1 2">
    <name type="scientific">Oedothorax gibbosus</name>
    <dbReference type="NCBI Taxonomy" id="931172"/>
    <lineage>
        <taxon>Eukaryota</taxon>
        <taxon>Metazoa</taxon>
        <taxon>Ecdysozoa</taxon>
        <taxon>Arthropoda</taxon>
        <taxon>Chelicerata</taxon>
        <taxon>Arachnida</taxon>
        <taxon>Araneae</taxon>
        <taxon>Araneomorphae</taxon>
        <taxon>Entelegynae</taxon>
        <taxon>Araneoidea</taxon>
        <taxon>Linyphiidae</taxon>
        <taxon>Erigoninae</taxon>
        <taxon>Oedothorax</taxon>
    </lineage>
</organism>
<proteinExistence type="predicted"/>
<evidence type="ECO:0000313" key="1">
    <source>
        <dbReference type="EMBL" id="KAG8190804.1"/>
    </source>
</evidence>
<dbReference type="Proteomes" id="UP000827092">
    <property type="component" value="Unassembled WGS sequence"/>
</dbReference>
<comment type="caution">
    <text evidence="1">The sequence shown here is derived from an EMBL/GenBank/DDBJ whole genome shotgun (WGS) entry which is preliminary data.</text>
</comment>
<dbReference type="EMBL" id="JAFNEN010000174">
    <property type="protein sequence ID" value="KAG8190804.1"/>
    <property type="molecule type" value="Genomic_DNA"/>
</dbReference>
<sequence length="120" mass="13648">MKFLEKCKSYRNYAKSKHLSIQITEPRQTHSASSILNRYPFHIGNLPVVYDLPPQLSMAPNVWPQAPANMMDVSGNLGQNDQKPKQKQIILAFPLQWTFSSSILPSLAKKRHCAWSLIGK</sequence>
<gene>
    <name evidence="1" type="ORF">JTE90_005840</name>
</gene>